<dbReference type="InterPro" id="IPR050589">
    <property type="entry name" value="Ikaros_C2H2-ZF"/>
</dbReference>
<accession>A0AA38IV85</accession>
<feature type="domain" description="C2H2-type" evidence="9">
    <location>
        <begin position="89"/>
        <end position="117"/>
    </location>
</feature>
<dbReference type="EMBL" id="JALNTZ010000002">
    <property type="protein sequence ID" value="KAJ3661046.1"/>
    <property type="molecule type" value="Genomic_DNA"/>
</dbReference>
<keyword evidence="3" id="KW-0677">Repeat</keyword>
<protein>
    <recommendedName>
        <fullName evidence="9">C2H2-type domain-containing protein</fullName>
    </recommendedName>
</protein>
<dbReference type="Pfam" id="PF12874">
    <property type="entry name" value="zf-met"/>
    <property type="match status" value="2"/>
</dbReference>
<comment type="subcellular location">
    <subcellularLocation>
        <location evidence="1">Nucleus</location>
    </subcellularLocation>
</comment>
<dbReference type="Proteomes" id="UP001168821">
    <property type="component" value="Unassembled WGS sequence"/>
</dbReference>
<dbReference type="GO" id="GO:0000978">
    <property type="term" value="F:RNA polymerase II cis-regulatory region sequence-specific DNA binding"/>
    <property type="evidence" value="ECO:0007669"/>
    <property type="project" value="TreeGrafter"/>
</dbReference>
<sequence length="379" mass="44486">MLTSIICRSTVSPRQERLNALRKLKNIKDENDEDYIAPAPTYKRSKTWHCKKCALKFPTRKALTTHKKVHTAQEQEIQTYKYDENLEVYVCNTCSAEFQHESEVEKHIMRTHIETYSCEICDMKFSNPYKFSCHVQQHNENTNYQCPMCSYSTPRRTCILTHINRMHYHKFYYYCNTCGKGFNDAVRFKEHENEHLGVKPFVCVVCTKSFVYSRYLHLHQLRYHTVGIVGQLLKNQCSVCLRVFSKSDTLDRHMASKHSTSLGPRVKRHLCDICGKGFATNDKMKIHYRVHTGIKPYVCKFCTKSFIKRDYLIMHERVHTGEKPYVCQYCGKSFNQGAPLRIHVRGHTGERPYICQFCNIGFISKGSLNMHQKVCRIND</sequence>
<comment type="caution">
    <text evidence="10">The sequence shown here is derived from an EMBL/GenBank/DDBJ whole genome shotgun (WGS) entry which is preliminary data.</text>
</comment>
<feature type="domain" description="C2H2-type" evidence="9">
    <location>
        <begin position="269"/>
        <end position="296"/>
    </location>
</feature>
<keyword evidence="5" id="KW-0862">Zinc</keyword>
<reference evidence="10" key="1">
    <citation type="journal article" date="2023" name="G3 (Bethesda)">
        <title>Whole genome assemblies of Zophobas morio and Tenebrio molitor.</title>
        <authorList>
            <person name="Kaur S."/>
            <person name="Stinson S.A."/>
            <person name="diCenzo G.C."/>
        </authorList>
    </citation>
    <scope>NUCLEOTIDE SEQUENCE</scope>
    <source>
        <strain evidence="10">QUZm001</strain>
    </source>
</reference>
<feature type="domain" description="C2H2-type" evidence="9">
    <location>
        <begin position="201"/>
        <end position="225"/>
    </location>
</feature>
<evidence type="ECO:0000256" key="8">
    <source>
        <dbReference type="PROSITE-ProRule" id="PRU00042"/>
    </source>
</evidence>
<feature type="domain" description="C2H2-type" evidence="9">
    <location>
        <begin position="48"/>
        <end position="75"/>
    </location>
</feature>
<dbReference type="FunFam" id="3.30.160.60:FF:000446">
    <property type="entry name" value="Zinc finger protein"/>
    <property type="match status" value="1"/>
</dbReference>
<dbReference type="GO" id="GO:0006357">
    <property type="term" value="P:regulation of transcription by RNA polymerase II"/>
    <property type="evidence" value="ECO:0007669"/>
    <property type="project" value="TreeGrafter"/>
</dbReference>
<keyword evidence="7" id="KW-0539">Nucleus</keyword>
<feature type="domain" description="C2H2-type" evidence="9">
    <location>
        <begin position="297"/>
        <end position="324"/>
    </location>
</feature>
<evidence type="ECO:0000256" key="4">
    <source>
        <dbReference type="ARBA" id="ARBA00022771"/>
    </source>
</evidence>
<dbReference type="AlphaFoldDB" id="A0AA38IV85"/>
<evidence type="ECO:0000259" key="9">
    <source>
        <dbReference type="PROSITE" id="PS50157"/>
    </source>
</evidence>
<dbReference type="SUPFAM" id="SSF57667">
    <property type="entry name" value="beta-beta-alpha zinc fingers"/>
    <property type="match status" value="5"/>
</dbReference>
<dbReference type="SMART" id="SM00355">
    <property type="entry name" value="ZnF_C2H2"/>
    <property type="match status" value="11"/>
</dbReference>
<dbReference type="PROSITE" id="PS50157">
    <property type="entry name" value="ZINC_FINGER_C2H2_2"/>
    <property type="match status" value="9"/>
</dbReference>
<dbReference type="InterPro" id="IPR036236">
    <property type="entry name" value="Znf_C2H2_sf"/>
</dbReference>
<dbReference type="PANTHER" id="PTHR24404:SF114">
    <property type="entry name" value="KLUMPFUSS, ISOFORM B-RELATED"/>
    <property type="match status" value="1"/>
</dbReference>
<feature type="domain" description="C2H2-type" evidence="9">
    <location>
        <begin position="325"/>
        <end position="352"/>
    </location>
</feature>
<dbReference type="Pfam" id="PF00096">
    <property type="entry name" value="zf-C2H2"/>
    <property type="match status" value="4"/>
</dbReference>
<feature type="domain" description="C2H2-type" evidence="9">
    <location>
        <begin position="235"/>
        <end position="259"/>
    </location>
</feature>
<evidence type="ECO:0000256" key="2">
    <source>
        <dbReference type="ARBA" id="ARBA00022723"/>
    </source>
</evidence>
<feature type="domain" description="C2H2-type" evidence="9">
    <location>
        <begin position="173"/>
        <end position="200"/>
    </location>
</feature>
<organism evidence="10 11">
    <name type="scientific">Zophobas morio</name>
    <dbReference type="NCBI Taxonomy" id="2755281"/>
    <lineage>
        <taxon>Eukaryota</taxon>
        <taxon>Metazoa</taxon>
        <taxon>Ecdysozoa</taxon>
        <taxon>Arthropoda</taxon>
        <taxon>Hexapoda</taxon>
        <taxon>Insecta</taxon>
        <taxon>Pterygota</taxon>
        <taxon>Neoptera</taxon>
        <taxon>Endopterygota</taxon>
        <taxon>Coleoptera</taxon>
        <taxon>Polyphaga</taxon>
        <taxon>Cucujiformia</taxon>
        <taxon>Tenebrionidae</taxon>
        <taxon>Zophobas</taxon>
    </lineage>
</organism>
<dbReference type="FunFam" id="3.30.160.60:FF:000145">
    <property type="entry name" value="Zinc finger protein 574"/>
    <property type="match status" value="1"/>
</dbReference>
<keyword evidence="6" id="KW-0238">DNA-binding</keyword>
<dbReference type="GO" id="GO:0005634">
    <property type="term" value="C:nucleus"/>
    <property type="evidence" value="ECO:0007669"/>
    <property type="project" value="UniProtKB-SubCell"/>
</dbReference>
<dbReference type="GO" id="GO:0008270">
    <property type="term" value="F:zinc ion binding"/>
    <property type="evidence" value="ECO:0007669"/>
    <property type="project" value="UniProtKB-KW"/>
</dbReference>
<dbReference type="GO" id="GO:0003700">
    <property type="term" value="F:DNA-binding transcription factor activity"/>
    <property type="evidence" value="ECO:0007669"/>
    <property type="project" value="TreeGrafter"/>
</dbReference>
<proteinExistence type="predicted"/>
<dbReference type="InterPro" id="IPR013087">
    <property type="entry name" value="Znf_C2H2_type"/>
</dbReference>
<evidence type="ECO:0000256" key="3">
    <source>
        <dbReference type="ARBA" id="ARBA00022737"/>
    </source>
</evidence>
<name>A0AA38IV85_9CUCU</name>
<dbReference type="Gene3D" id="3.30.160.60">
    <property type="entry name" value="Classic Zinc Finger"/>
    <property type="match status" value="8"/>
</dbReference>
<keyword evidence="2" id="KW-0479">Metal-binding</keyword>
<dbReference type="FunFam" id="3.30.160.60:FF:003017">
    <property type="entry name" value="Si:cabz01054396.2"/>
    <property type="match status" value="2"/>
</dbReference>
<dbReference type="PANTHER" id="PTHR24404">
    <property type="entry name" value="ZINC FINGER PROTEIN"/>
    <property type="match status" value="1"/>
</dbReference>
<dbReference type="FunFam" id="3.30.160.60:FF:001119">
    <property type="entry name" value="zinc finger protein 408"/>
    <property type="match status" value="1"/>
</dbReference>
<evidence type="ECO:0000313" key="10">
    <source>
        <dbReference type="EMBL" id="KAJ3661046.1"/>
    </source>
</evidence>
<feature type="domain" description="C2H2-type" evidence="9">
    <location>
        <begin position="116"/>
        <end position="143"/>
    </location>
</feature>
<evidence type="ECO:0000256" key="7">
    <source>
        <dbReference type="ARBA" id="ARBA00023242"/>
    </source>
</evidence>
<evidence type="ECO:0000313" key="11">
    <source>
        <dbReference type="Proteomes" id="UP001168821"/>
    </source>
</evidence>
<dbReference type="PROSITE" id="PS00028">
    <property type="entry name" value="ZINC_FINGER_C2H2_1"/>
    <property type="match status" value="9"/>
</dbReference>
<evidence type="ECO:0000256" key="6">
    <source>
        <dbReference type="ARBA" id="ARBA00023125"/>
    </source>
</evidence>
<keyword evidence="11" id="KW-1185">Reference proteome</keyword>
<evidence type="ECO:0000256" key="5">
    <source>
        <dbReference type="ARBA" id="ARBA00022833"/>
    </source>
</evidence>
<keyword evidence="4 8" id="KW-0863">Zinc-finger</keyword>
<gene>
    <name evidence="10" type="ORF">Zmor_005467</name>
</gene>
<evidence type="ECO:0000256" key="1">
    <source>
        <dbReference type="ARBA" id="ARBA00004123"/>
    </source>
</evidence>